<accession>E0NS26</accession>
<name>E0NS26_9BACT</name>
<protein>
    <submittedName>
        <fullName evidence="1">Uncharacterized protein</fullName>
    </submittedName>
</protein>
<dbReference type="BioCyc" id="PMAR862515-HMP:GMOO-993-MONOMER"/>
<comment type="caution">
    <text evidence="1">The sequence shown here is derived from an EMBL/GenBank/DDBJ whole genome shotgun (WGS) entry which is preliminary data.</text>
</comment>
<organism evidence="1 2">
    <name type="scientific">Hoylesella marshii DSM 16973 = JCM 13450</name>
    <dbReference type="NCBI Taxonomy" id="862515"/>
    <lineage>
        <taxon>Bacteria</taxon>
        <taxon>Pseudomonadati</taxon>
        <taxon>Bacteroidota</taxon>
        <taxon>Bacteroidia</taxon>
        <taxon>Bacteroidales</taxon>
        <taxon>Prevotellaceae</taxon>
        <taxon>Hoylesella</taxon>
    </lineage>
</organism>
<reference evidence="1" key="1">
    <citation type="submission" date="2010-07" db="EMBL/GenBank/DDBJ databases">
        <authorList>
            <person name="Muzny D."/>
            <person name="Qin X."/>
            <person name="Deng J."/>
            <person name="Jiang H."/>
            <person name="Liu Y."/>
            <person name="Qu J."/>
            <person name="Song X.-Z."/>
            <person name="Zhang L."/>
            <person name="Thornton R."/>
            <person name="Coyle M."/>
            <person name="Francisco L."/>
            <person name="Jackson L."/>
            <person name="Javaid M."/>
            <person name="Korchina V."/>
            <person name="Kovar C."/>
            <person name="Mata R."/>
            <person name="Mathew T."/>
            <person name="Ngo R."/>
            <person name="Nguyen L."/>
            <person name="Nguyen N."/>
            <person name="Okwuonu G."/>
            <person name="Ongeri F."/>
            <person name="Pham C."/>
            <person name="Simmons D."/>
            <person name="Wilczek-Boney K."/>
            <person name="Hale W."/>
            <person name="Jakkamsetti A."/>
            <person name="Pham P."/>
            <person name="Ruth R."/>
            <person name="San Lucas F."/>
            <person name="Warren J."/>
            <person name="Zhang J."/>
            <person name="Zhao Z."/>
            <person name="Zhou C."/>
            <person name="Zhu D."/>
            <person name="Lee S."/>
            <person name="Bess C."/>
            <person name="Blankenburg K."/>
            <person name="Forbes L."/>
            <person name="Fu Q."/>
            <person name="Gubbala S."/>
            <person name="Hirani K."/>
            <person name="Jayaseelan J.C."/>
            <person name="Lara F."/>
            <person name="Munidasa M."/>
            <person name="Palculict T."/>
            <person name="Patil S."/>
            <person name="Pu L.-L."/>
            <person name="Saada N."/>
            <person name="Tang L."/>
            <person name="Weissenberger G."/>
            <person name="Zhu Y."/>
            <person name="Hemphill L."/>
            <person name="Shang Y."/>
            <person name="Youmans B."/>
            <person name="Ayvaz T."/>
            <person name="Ross M."/>
            <person name="Santibanez J."/>
            <person name="Aqrawi P."/>
            <person name="Gross S."/>
            <person name="Joshi V."/>
            <person name="Fowler G."/>
            <person name="Nazareth L."/>
            <person name="Reid J."/>
            <person name="Worley K."/>
            <person name="Petrosino J."/>
            <person name="Highlander S."/>
            <person name="Gibbs R."/>
        </authorList>
    </citation>
    <scope>NUCLEOTIDE SEQUENCE [LARGE SCALE GENOMIC DNA]</scope>
    <source>
        <strain evidence="1">DSM 16973</strain>
    </source>
</reference>
<dbReference type="Proteomes" id="UP000004394">
    <property type="component" value="Unassembled WGS sequence"/>
</dbReference>
<dbReference type="HOGENOM" id="CLU_2975510_0_0_10"/>
<dbReference type="STRING" id="862515.HMPREF0658_0977"/>
<keyword evidence="2" id="KW-1185">Reference proteome</keyword>
<dbReference type="EMBL" id="AEEI01000033">
    <property type="protein sequence ID" value="EFM02084.1"/>
    <property type="molecule type" value="Genomic_DNA"/>
</dbReference>
<evidence type="ECO:0000313" key="2">
    <source>
        <dbReference type="Proteomes" id="UP000004394"/>
    </source>
</evidence>
<sequence>MLLQDESYALSFLQIKEKHQQADLLMCKSSFRVGCPIVFPLESRERPFHKRQRMIWRK</sequence>
<evidence type="ECO:0000313" key="1">
    <source>
        <dbReference type="EMBL" id="EFM02084.1"/>
    </source>
</evidence>
<gene>
    <name evidence="1" type="ORF">HMPREF0658_0977</name>
</gene>
<dbReference type="AlphaFoldDB" id="E0NS26"/>
<proteinExistence type="predicted"/>